<dbReference type="Proteomes" id="UP000608754">
    <property type="component" value="Unassembled WGS sequence"/>
</dbReference>
<sequence length="215" mass="25958">MESILELFYDINFLGINAFHHQMNIALDNYFMYNTDNKEWVNTKIDDKIQHHLPYITTFLLEKINKIKWQQHYKTFNIDISEISEGYHHLLFSGHKIGQNTYTFYLTSIQVHSTQVNLNKRIYYNLKKSELLNINDIKNKYSYYKIRLGYEFYFNSSPCMYMQHIQIIDAFTLITLSNYNFKEVAYKVGFKNYSTMYRVFKKHNINLSNLPRLVT</sequence>
<accession>A0A8J7K3S7</accession>
<evidence type="ECO:0000256" key="2">
    <source>
        <dbReference type="ARBA" id="ARBA00023163"/>
    </source>
</evidence>
<dbReference type="SUPFAM" id="SSF46689">
    <property type="entry name" value="Homeodomain-like"/>
    <property type="match status" value="1"/>
</dbReference>
<dbReference type="Gene3D" id="1.10.10.60">
    <property type="entry name" value="Homeodomain-like"/>
    <property type="match status" value="1"/>
</dbReference>
<evidence type="ECO:0000313" key="5">
    <source>
        <dbReference type="Proteomes" id="UP000608754"/>
    </source>
</evidence>
<keyword evidence="1" id="KW-0805">Transcription regulation</keyword>
<comment type="caution">
    <text evidence="4">The sequence shown here is derived from an EMBL/GenBank/DDBJ whole genome shotgun (WGS) entry which is preliminary data.</text>
</comment>
<evidence type="ECO:0000256" key="1">
    <source>
        <dbReference type="ARBA" id="ARBA00023015"/>
    </source>
</evidence>
<dbReference type="InterPro" id="IPR009057">
    <property type="entry name" value="Homeodomain-like_sf"/>
</dbReference>
<organism evidence="4 5">
    <name type="scientific">Faecalibacter rhinopitheci</name>
    <dbReference type="NCBI Taxonomy" id="2779678"/>
    <lineage>
        <taxon>Bacteria</taxon>
        <taxon>Pseudomonadati</taxon>
        <taxon>Bacteroidota</taxon>
        <taxon>Flavobacteriia</taxon>
        <taxon>Flavobacteriales</taxon>
        <taxon>Weeksellaceae</taxon>
        <taxon>Faecalibacter</taxon>
    </lineage>
</organism>
<dbReference type="RefSeq" id="WP_194182350.1">
    <property type="nucleotide sequence ID" value="NZ_JADGIK010000003.1"/>
</dbReference>
<dbReference type="GO" id="GO:0003700">
    <property type="term" value="F:DNA-binding transcription factor activity"/>
    <property type="evidence" value="ECO:0007669"/>
    <property type="project" value="InterPro"/>
</dbReference>
<protein>
    <submittedName>
        <fullName evidence="4">Helix-turn-helix transcriptional regulator</fullName>
    </submittedName>
</protein>
<name>A0A8J7K3S7_9FLAO</name>
<keyword evidence="5" id="KW-1185">Reference proteome</keyword>
<keyword evidence="2" id="KW-0804">Transcription</keyword>
<gene>
    <name evidence="4" type="ORF">IM532_05015</name>
</gene>
<feature type="domain" description="HTH araC/xylS-type" evidence="3">
    <location>
        <begin position="157"/>
        <end position="203"/>
    </location>
</feature>
<dbReference type="EMBL" id="JADGIK010000003">
    <property type="protein sequence ID" value="MBF0596813.1"/>
    <property type="molecule type" value="Genomic_DNA"/>
</dbReference>
<dbReference type="GO" id="GO:0043565">
    <property type="term" value="F:sequence-specific DNA binding"/>
    <property type="evidence" value="ECO:0007669"/>
    <property type="project" value="InterPro"/>
</dbReference>
<proteinExistence type="predicted"/>
<dbReference type="AlphaFoldDB" id="A0A8J7K3S7"/>
<reference evidence="4" key="1">
    <citation type="submission" date="2020-10" db="EMBL/GenBank/DDBJ databases">
        <authorList>
            <person name="Lu T."/>
            <person name="Wang Q."/>
            <person name="Han X."/>
        </authorList>
    </citation>
    <scope>NUCLEOTIDE SEQUENCE</scope>
    <source>
        <strain evidence="4">WQ 117</strain>
    </source>
</reference>
<evidence type="ECO:0000313" key="4">
    <source>
        <dbReference type="EMBL" id="MBF0596813.1"/>
    </source>
</evidence>
<evidence type="ECO:0000259" key="3">
    <source>
        <dbReference type="PROSITE" id="PS01124"/>
    </source>
</evidence>
<dbReference type="PROSITE" id="PS01124">
    <property type="entry name" value="HTH_ARAC_FAMILY_2"/>
    <property type="match status" value="1"/>
</dbReference>
<dbReference type="InterPro" id="IPR018060">
    <property type="entry name" value="HTH_AraC"/>
</dbReference>